<dbReference type="GO" id="GO:0003677">
    <property type="term" value="F:DNA binding"/>
    <property type="evidence" value="ECO:0007669"/>
    <property type="project" value="UniProtKB-KW"/>
</dbReference>
<dbReference type="PANTHER" id="PTHR23430">
    <property type="entry name" value="HISTONE H2A"/>
    <property type="match status" value="1"/>
</dbReference>
<dbReference type="Pfam" id="PF16211">
    <property type="entry name" value="Histone_H2A_C"/>
    <property type="match status" value="1"/>
</dbReference>
<keyword evidence="1" id="KW-0544">Nucleosome core</keyword>
<comment type="similarity">
    <text evidence="1">Belongs to the histone H2A family.</text>
</comment>
<dbReference type="SUPFAM" id="SSF47113">
    <property type="entry name" value="Histone-fold"/>
    <property type="match status" value="1"/>
</dbReference>
<keyword evidence="5" id="KW-1185">Reference proteome</keyword>
<reference evidence="4" key="1">
    <citation type="submission" date="2022-01" db="EMBL/GenBank/DDBJ databases">
        <title>Comparative genomics reveals a dynamic genome evolution in the ectomycorrhizal milk-cap (Lactarius) mushrooms.</title>
        <authorList>
            <consortium name="DOE Joint Genome Institute"/>
            <person name="Lebreton A."/>
            <person name="Tang N."/>
            <person name="Kuo A."/>
            <person name="LaButti K."/>
            <person name="Drula E."/>
            <person name="Barry K."/>
            <person name="Clum A."/>
            <person name="Lipzen A."/>
            <person name="Mousain D."/>
            <person name="Ng V."/>
            <person name="Wang R."/>
            <person name="Wang X."/>
            <person name="Dai Y."/>
            <person name="Henrissat B."/>
            <person name="Grigoriev I.V."/>
            <person name="Guerin-Laguette A."/>
            <person name="Yu F."/>
            <person name="Martin F.M."/>
        </authorList>
    </citation>
    <scope>NUCLEOTIDE SEQUENCE</scope>
    <source>
        <strain evidence="4">QP</strain>
    </source>
</reference>
<keyword evidence="1" id="KW-0238">DNA-binding</keyword>
<feature type="region of interest" description="Disordered" evidence="2">
    <location>
        <begin position="80"/>
        <end position="125"/>
    </location>
</feature>
<feature type="domain" description="Histone H2A C-terminal" evidence="3">
    <location>
        <begin position="173"/>
        <end position="204"/>
    </location>
</feature>
<dbReference type="EMBL" id="JAKELL010000283">
    <property type="protein sequence ID" value="KAH8977715.1"/>
    <property type="molecule type" value="Genomic_DNA"/>
</dbReference>
<evidence type="ECO:0000259" key="3">
    <source>
        <dbReference type="Pfam" id="PF16211"/>
    </source>
</evidence>
<dbReference type="Proteomes" id="UP001201163">
    <property type="component" value="Unassembled WGS sequence"/>
</dbReference>
<protein>
    <recommendedName>
        <fullName evidence="1">Histone H2A</fullName>
    </recommendedName>
</protein>
<evidence type="ECO:0000313" key="5">
    <source>
        <dbReference type="Proteomes" id="UP001201163"/>
    </source>
</evidence>
<name>A0AAD4Q7B1_9AGAM</name>
<gene>
    <name evidence="4" type="ORF">EDB92DRAFT_2119704</name>
</gene>
<dbReference type="InterPro" id="IPR002119">
    <property type="entry name" value="Histone_H2A"/>
</dbReference>
<dbReference type="GO" id="GO:0030527">
    <property type="term" value="F:structural constituent of chromatin"/>
    <property type="evidence" value="ECO:0007669"/>
    <property type="project" value="InterPro"/>
</dbReference>
<dbReference type="InterPro" id="IPR032454">
    <property type="entry name" value="Histone_H2A_C"/>
</dbReference>
<dbReference type="SMART" id="SM00414">
    <property type="entry name" value="H2A"/>
    <property type="match status" value="1"/>
</dbReference>
<dbReference type="InterPro" id="IPR009072">
    <property type="entry name" value="Histone-fold"/>
</dbReference>
<evidence type="ECO:0000313" key="4">
    <source>
        <dbReference type="EMBL" id="KAH8977715.1"/>
    </source>
</evidence>
<dbReference type="GO" id="GO:0046982">
    <property type="term" value="F:protein heterodimerization activity"/>
    <property type="evidence" value="ECO:0007669"/>
    <property type="project" value="InterPro"/>
</dbReference>
<comment type="subunit">
    <text evidence="1">The nucleosome is a histone octamer containing two molecules each of H2A, H2B, H3 and H4 assembled in one H3-H4 heterotetramer and two H2A-H2B heterodimers. The octamer wraps approximately 147 bp of DNA.</text>
</comment>
<evidence type="ECO:0000256" key="2">
    <source>
        <dbReference type="SAM" id="MobiDB-lite"/>
    </source>
</evidence>
<comment type="caution">
    <text evidence="4">The sequence shown here is derived from an EMBL/GenBank/DDBJ whole genome shotgun (WGS) entry which is preliminary data.</text>
</comment>
<dbReference type="AlphaFoldDB" id="A0AAD4Q7B1"/>
<sequence length="210" mass="23456">MSALVFQSIIPINLHLRHGALEIRRAIHTIVCPSSAATQRSLVLNTRHLSFASSPLRVRRTSCSHLFGISDIPYHQKARNAENSKLARPIQPRSKVSRPAARKPAIRSRAPNQIPGAAHSEQRSHWRKGRRLHLGYIEYLTAEFLELAGNASKDLRIKRITPRHLQLVIRGDEELYTLMRATITGGGVMPFIHKSLIVGKIKKPEGALAA</sequence>
<evidence type="ECO:0000256" key="1">
    <source>
        <dbReference type="RuleBase" id="RU003767"/>
    </source>
</evidence>
<organism evidence="4 5">
    <name type="scientific">Lactarius akahatsu</name>
    <dbReference type="NCBI Taxonomy" id="416441"/>
    <lineage>
        <taxon>Eukaryota</taxon>
        <taxon>Fungi</taxon>
        <taxon>Dikarya</taxon>
        <taxon>Basidiomycota</taxon>
        <taxon>Agaricomycotina</taxon>
        <taxon>Agaricomycetes</taxon>
        <taxon>Russulales</taxon>
        <taxon>Russulaceae</taxon>
        <taxon>Lactarius</taxon>
    </lineage>
</organism>
<proteinExistence type="inferred from homology"/>
<dbReference type="GO" id="GO:0000786">
    <property type="term" value="C:nucleosome"/>
    <property type="evidence" value="ECO:0007669"/>
    <property type="project" value="UniProtKB-KW"/>
</dbReference>
<keyword evidence="1" id="KW-0539">Nucleus</keyword>
<accession>A0AAD4Q7B1</accession>
<keyword evidence="1" id="KW-0158">Chromosome</keyword>
<dbReference type="PRINTS" id="PR00620">
    <property type="entry name" value="HISTONEH2A"/>
</dbReference>
<dbReference type="GO" id="GO:0005634">
    <property type="term" value="C:nucleus"/>
    <property type="evidence" value="ECO:0007669"/>
    <property type="project" value="UniProtKB-SubCell"/>
</dbReference>
<comment type="subcellular location">
    <subcellularLocation>
        <location evidence="1">Nucleus</location>
    </subcellularLocation>
</comment>
<dbReference type="Gene3D" id="1.10.20.10">
    <property type="entry name" value="Histone, subunit A"/>
    <property type="match status" value="1"/>
</dbReference>